<dbReference type="OrthoDB" id="3249359at2759"/>
<dbReference type="PROSITE" id="PS50097">
    <property type="entry name" value="BTB"/>
    <property type="match status" value="1"/>
</dbReference>
<accession>A0A8H7Y3M6</accession>
<dbReference type="InterPro" id="IPR000210">
    <property type="entry name" value="BTB/POZ_dom"/>
</dbReference>
<protein>
    <recommendedName>
        <fullName evidence="1">BTB domain-containing protein</fullName>
    </recommendedName>
</protein>
<name>A0A8H7Y3M6_PSICU</name>
<organism evidence="2">
    <name type="scientific">Psilocybe cubensis</name>
    <name type="common">Psychedelic mushroom</name>
    <name type="synonym">Stropharia cubensis</name>
    <dbReference type="NCBI Taxonomy" id="181762"/>
    <lineage>
        <taxon>Eukaryota</taxon>
        <taxon>Fungi</taxon>
        <taxon>Dikarya</taxon>
        <taxon>Basidiomycota</taxon>
        <taxon>Agaricomycotina</taxon>
        <taxon>Agaricomycetes</taxon>
        <taxon>Agaricomycetidae</taxon>
        <taxon>Agaricales</taxon>
        <taxon>Agaricineae</taxon>
        <taxon>Strophariaceae</taxon>
        <taxon>Psilocybe</taxon>
    </lineage>
</organism>
<dbReference type="AlphaFoldDB" id="A0A8H7Y3M6"/>
<gene>
    <name evidence="2" type="ORF">JR316_004072</name>
</gene>
<evidence type="ECO:0000259" key="1">
    <source>
        <dbReference type="PROSITE" id="PS50097"/>
    </source>
</evidence>
<evidence type="ECO:0000313" key="2">
    <source>
        <dbReference type="EMBL" id="KAG5171983.1"/>
    </source>
</evidence>
<proteinExistence type="predicted"/>
<reference evidence="2" key="1">
    <citation type="submission" date="2021-02" db="EMBL/GenBank/DDBJ databases">
        <title>Psilocybe cubensis genome.</title>
        <authorList>
            <person name="Mckernan K.J."/>
            <person name="Crawford S."/>
            <person name="Trippe A."/>
            <person name="Kane L.T."/>
            <person name="Mclaughlin S."/>
        </authorList>
    </citation>
    <scope>NUCLEOTIDE SEQUENCE [LARGE SCALE GENOMIC DNA]</scope>
    <source>
        <strain evidence="2">MGC-MH-2018</strain>
    </source>
</reference>
<comment type="caution">
    <text evidence="2">The sequence shown here is derived from an EMBL/GenBank/DDBJ whole genome shotgun (WGS) entry which is preliminary data.</text>
</comment>
<feature type="domain" description="BTB" evidence="1">
    <location>
        <begin position="44"/>
        <end position="136"/>
    </location>
</feature>
<dbReference type="EMBL" id="JAFIQS010000003">
    <property type="protein sequence ID" value="KAG5171983.1"/>
    <property type="molecule type" value="Genomic_DNA"/>
</dbReference>
<sequence>MHLTERATPCSLFSLYIFSSFQKDSTINMVHEVIIKKHPIYWFEDGSLILDVANHRYKVHHTLVARHSKFFSAATTLAKEEGGRDTKQDGKEHDGATQNILVGSSPLIHTHVILEPERQVHPEDIEALLQHLYHDV</sequence>